<dbReference type="AlphaFoldDB" id="A0A1F7F2R0"/>
<gene>
    <name evidence="1" type="ORF">A2519_19135</name>
</gene>
<reference evidence="1 2" key="1">
    <citation type="journal article" date="2016" name="Nat. Commun.">
        <title>Thousands of microbial genomes shed light on interconnected biogeochemical processes in an aquifer system.</title>
        <authorList>
            <person name="Anantharaman K."/>
            <person name="Brown C.T."/>
            <person name="Hug L.A."/>
            <person name="Sharon I."/>
            <person name="Castelle C.J."/>
            <person name="Probst A.J."/>
            <person name="Thomas B.C."/>
            <person name="Singh A."/>
            <person name="Wilkins M.J."/>
            <person name="Karaoz U."/>
            <person name="Brodie E.L."/>
            <person name="Williams K.H."/>
            <person name="Hubbard S.S."/>
            <person name="Banfield J.F."/>
        </authorList>
    </citation>
    <scope>NUCLEOTIDE SEQUENCE [LARGE SCALE GENOMIC DNA]</scope>
</reference>
<proteinExistence type="predicted"/>
<evidence type="ECO:0008006" key="3">
    <source>
        <dbReference type="Google" id="ProtNLM"/>
    </source>
</evidence>
<accession>A0A1F7F2R0</accession>
<comment type="caution">
    <text evidence="1">The sequence shown here is derived from an EMBL/GenBank/DDBJ whole genome shotgun (WGS) entry which is preliminary data.</text>
</comment>
<evidence type="ECO:0000313" key="2">
    <source>
        <dbReference type="Proteomes" id="UP000179243"/>
    </source>
</evidence>
<evidence type="ECO:0000313" key="1">
    <source>
        <dbReference type="EMBL" id="OGK00931.1"/>
    </source>
</evidence>
<dbReference type="Proteomes" id="UP000179243">
    <property type="component" value="Unassembled WGS sequence"/>
</dbReference>
<protein>
    <recommendedName>
        <fullName evidence="3">CopG family transcriptional regulator</fullName>
    </recommendedName>
</protein>
<organism evidence="1 2">
    <name type="scientific">Candidatus Raymondbacteria bacterium RIFOXYD12_FULL_49_13</name>
    <dbReference type="NCBI Taxonomy" id="1817890"/>
    <lineage>
        <taxon>Bacteria</taxon>
        <taxon>Raymondiibacteriota</taxon>
    </lineage>
</organism>
<name>A0A1F7F2R0_UNCRA</name>
<sequence length="89" mass="10272">MKKNKSRTAYYEETDFSEAMKRHQGRRVIPQIKRVTMNISEKIFQEAHELDGYLSMGYQNVLKTAMTLGLSQLYHQVSSHKFSGSAADK</sequence>
<dbReference type="EMBL" id="MFYX01000137">
    <property type="protein sequence ID" value="OGK00931.1"/>
    <property type="molecule type" value="Genomic_DNA"/>
</dbReference>